<comment type="caution">
    <text evidence="13">The sequence shown here is derived from an EMBL/GenBank/DDBJ whole genome shotgun (WGS) entry which is preliminary data.</text>
</comment>
<evidence type="ECO:0000256" key="8">
    <source>
        <dbReference type="ARBA" id="ARBA00023029"/>
    </source>
</evidence>
<name>A0A840CJ26_9BACT</name>
<dbReference type="GO" id="GO:0003918">
    <property type="term" value="F:DNA topoisomerase type II (double strand cut, ATP-hydrolyzing) activity"/>
    <property type="evidence" value="ECO:0007669"/>
    <property type="project" value="UniProtKB-EC"/>
</dbReference>
<dbReference type="GO" id="GO:0003677">
    <property type="term" value="F:DNA binding"/>
    <property type="evidence" value="ECO:0007669"/>
    <property type="project" value="UniProtKB-KW"/>
</dbReference>
<dbReference type="FunFam" id="3.40.50.670:FF:000006">
    <property type="entry name" value="DNA topoisomerase (ATP-hydrolyzing)"/>
    <property type="match status" value="1"/>
</dbReference>
<dbReference type="PRINTS" id="PR01159">
    <property type="entry name" value="DNAGYRASEB"/>
</dbReference>
<dbReference type="PROSITE" id="PS50880">
    <property type="entry name" value="TOPRIM"/>
    <property type="match status" value="1"/>
</dbReference>
<protein>
    <recommendedName>
        <fullName evidence="3">DNA topoisomerase (ATP-hydrolyzing)</fullName>
        <ecNumber evidence="3">5.6.2.2</ecNumber>
    </recommendedName>
</protein>
<evidence type="ECO:0000256" key="9">
    <source>
        <dbReference type="ARBA" id="ARBA00023125"/>
    </source>
</evidence>
<dbReference type="InterPro" id="IPR003594">
    <property type="entry name" value="HATPase_dom"/>
</dbReference>
<evidence type="ECO:0000256" key="4">
    <source>
        <dbReference type="ARBA" id="ARBA00022723"/>
    </source>
</evidence>
<dbReference type="InterPro" id="IPR001241">
    <property type="entry name" value="Topo_IIA"/>
</dbReference>
<dbReference type="GO" id="GO:0005524">
    <property type="term" value="F:ATP binding"/>
    <property type="evidence" value="ECO:0007669"/>
    <property type="project" value="UniProtKB-KW"/>
</dbReference>
<dbReference type="InterPro" id="IPR018522">
    <property type="entry name" value="TopoIIA_CS"/>
</dbReference>
<dbReference type="SMART" id="SM00433">
    <property type="entry name" value="TOP2c"/>
    <property type="match status" value="1"/>
</dbReference>
<dbReference type="InterPro" id="IPR036890">
    <property type="entry name" value="HATPase_C_sf"/>
</dbReference>
<evidence type="ECO:0000256" key="2">
    <source>
        <dbReference type="ARBA" id="ARBA00001946"/>
    </source>
</evidence>
<dbReference type="Pfam" id="PF01751">
    <property type="entry name" value="Toprim"/>
    <property type="match status" value="1"/>
</dbReference>
<dbReference type="Pfam" id="PF00204">
    <property type="entry name" value="DNA_gyraseB"/>
    <property type="match status" value="1"/>
</dbReference>
<evidence type="ECO:0000256" key="6">
    <source>
        <dbReference type="ARBA" id="ARBA00022840"/>
    </source>
</evidence>
<dbReference type="PANTHER" id="PTHR45866:SF2">
    <property type="entry name" value="DNA TOPOISOMERASE (ATP-HYDROLYZING)"/>
    <property type="match status" value="1"/>
</dbReference>
<dbReference type="InterPro" id="IPR014721">
    <property type="entry name" value="Ribsml_uS5_D2-typ_fold_subgr"/>
</dbReference>
<keyword evidence="8" id="KW-0799">Topoisomerase</keyword>
<dbReference type="RefSeq" id="WP_183306864.1">
    <property type="nucleotide sequence ID" value="NZ_JACIEP010000005.1"/>
</dbReference>
<feature type="domain" description="Toprim" evidence="12">
    <location>
        <begin position="412"/>
        <end position="522"/>
    </location>
</feature>
<keyword evidence="14" id="KW-1185">Reference proteome</keyword>
<dbReference type="InterPro" id="IPR020568">
    <property type="entry name" value="Ribosomal_Su5_D2-typ_SF"/>
</dbReference>
<dbReference type="EMBL" id="JACIEP010000005">
    <property type="protein sequence ID" value="MBB4035960.1"/>
    <property type="molecule type" value="Genomic_DNA"/>
</dbReference>
<dbReference type="SUPFAM" id="SSF55874">
    <property type="entry name" value="ATPase domain of HSP90 chaperone/DNA topoisomerase II/histidine kinase"/>
    <property type="match status" value="1"/>
</dbReference>
<dbReference type="Gene3D" id="3.30.230.10">
    <property type="match status" value="1"/>
</dbReference>
<evidence type="ECO:0000256" key="10">
    <source>
        <dbReference type="ARBA" id="ARBA00023235"/>
    </source>
</evidence>
<evidence type="ECO:0000256" key="11">
    <source>
        <dbReference type="ARBA" id="ARBA00063644"/>
    </source>
</evidence>
<dbReference type="FunFam" id="3.30.565.10:FF:000063">
    <property type="entry name" value="DNA topoisomerase (ATP-hydrolyzing)"/>
    <property type="match status" value="1"/>
</dbReference>
<dbReference type="GO" id="GO:0046872">
    <property type="term" value="F:metal ion binding"/>
    <property type="evidence" value="ECO:0007669"/>
    <property type="project" value="UniProtKB-KW"/>
</dbReference>
<dbReference type="Gene3D" id="3.30.565.10">
    <property type="entry name" value="Histidine kinase-like ATPase, C-terminal domain"/>
    <property type="match status" value="1"/>
</dbReference>
<dbReference type="Pfam" id="PF00986">
    <property type="entry name" value="DNA_gyraseB_C"/>
    <property type="match status" value="1"/>
</dbReference>
<dbReference type="SMART" id="SM00387">
    <property type="entry name" value="HATPase_c"/>
    <property type="match status" value="1"/>
</dbReference>
<keyword evidence="5" id="KW-0547">Nucleotide-binding</keyword>
<dbReference type="Pfam" id="PF02518">
    <property type="entry name" value="HATPase_c"/>
    <property type="match status" value="1"/>
</dbReference>
<keyword evidence="6" id="KW-0067">ATP-binding</keyword>
<comment type="cofactor">
    <cofactor evidence="2">
        <name>Mg(2+)</name>
        <dbReference type="ChEBI" id="CHEBI:18420"/>
    </cofactor>
</comment>
<comment type="subunit">
    <text evidence="11">Heterotetramer composed of ParC and ParE.</text>
</comment>
<sequence length="619" mass="70330">MEEEDIKLPDVNYSDDDIKTLDWQEHIRRRPGMYIGKLGDGTSADDGIYVLLKEVLDNSIDEYMMGFGKVIDVSIEEGVVRVRDHGRGVPLGKVKDVSSKMNTGAKYDSKAFKKSVGLNGVGIKAVNALSSFFHIQSFRDGQTVAVEYSKAIVTKEDSPQSTTEDNGTLIEFIPDNTIFTSYNFRDEYVESLLKNYVFLNTGLSIIYNGKRFFSKNGLVDLLNENMTSEPLYPIIHLKDADIEVVITHTDQYGEEYYSFVNGQHTTQGGTHQSAFRESLSRVIKEYYTKNFDYADIRSGIVAAISVKVEEPVFESQTKTKLGSKDMGPGGPSVQKFIGDFLKKELDNYLHKNAETSDILLKKILDSEKERKAIAGVTKLARERAKKANLHNKKLRDCRIHYNDSKGDNLDETSIFITEGDSASGSITKSRNPNLQAVFSLRGKPLNSFGLTKKIVYENEEFNLLQAALNIEDGLDGLRYNKIIIATDADTDGMHIRLLLLTFFLQFFPDLIKKNHVYILQTPLFRVRNKRETFYCYTEEERLAAIEKLKPNPEITRFKGLGEISPDEFRNFIGKDIRLDRVSMKKEDSVSNMLNFYMGKNTPDRQEFIIDNLVVEEDEI</sequence>
<evidence type="ECO:0000256" key="1">
    <source>
        <dbReference type="ARBA" id="ARBA00000185"/>
    </source>
</evidence>
<evidence type="ECO:0000256" key="7">
    <source>
        <dbReference type="ARBA" id="ARBA00022842"/>
    </source>
</evidence>
<comment type="catalytic activity">
    <reaction evidence="1">
        <text>ATP-dependent breakage, passage and rejoining of double-stranded DNA.</text>
        <dbReference type="EC" id="5.6.2.2"/>
    </reaction>
</comment>
<keyword evidence="9" id="KW-0238">DNA-binding</keyword>
<dbReference type="PRINTS" id="PR00418">
    <property type="entry name" value="TPI2FAMILY"/>
</dbReference>
<dbReference type="PROSITE" id="PS00177">
    <property type="entry name" value="TOPOISOMERASE_II"/>
    <property type="match status" value="1"/>
</dbReference>
<dbReference type="InterPro" id="IPR002288">
    <property type="entry name" value="DNA_gyrase_B_C"/>
</dbReference>
<accession>A0A840CJ26</accession>
<evidence type="ECO:0000313" key="14">
    <source>
        <dbReference type="Proteomes" id="UP000555103"/>
    </source>
</evidence>
<evidence type="ECO:0000313" key="13">
    <source>
        <dbReference type="EMBL" id="MBB4035960.1"/>
    </source>
</evidence>
<dbReference type="SUPFAM" id="SSF56719">
    <property type="entry name" value="Type II DNA topoisomerase"/>
    <property type="match status" value="1"/>
</dbReference>
<dbReference type="InterPro" id="IPR013759">
    <property type="entry name" value="Topo_IIA_B_C"/>
</dbReference>
<dbReference type="EC" id="5.6.2.2" evidence="3"/>
<dbReference type="InterPro" id="IPR013506">
    <property type="entry name" value="Topo_IIA_bsu_dom2"/>
</dbReference>
<evidence type="ECO:0000259" key="12">
    <source>
        <dbReference type="PROSITE" id="PS50880"/>
    </source>
</evidence>
<dbReference type="Proteomes" id="UP000555103">
    <property type="component" value="Unassembled WGS sequence"/>
</dbReference>
<dbReference type="InterPro" id="IPR006171">
    <property type="entry name" value="TOPRIM_dom"/>
</dbReference>
<dbReference type="InterPro" id="IPR000565">
    <property type="entry name" value="Topo_IIA_B"/>
</dbReference>
<organism evidence="13 14">
    <name type="scientific">Dysgonomonas hofstadii</name>
    <dbReference type="NCBI Taxonomy" id="637886"/>
    <lineage>
        <taxon>Bacteria</taxon>
        <taxon>Pseudomonadati</taxon>
        <taxon>Bacteroidota</taxon>
        <taxon>Bacteroidia</taxon>
        <taxon>Bacteroidales</taxon>
        <taxon>Dysgonomonadaceae</taxon>
        <taxon>Dysgonomonas</taxon>
    </lineage>
</organism>
<keyword evidence="7" id="KW-0460">Magnesium</keyword>
<dbReference type="Gene3D" id="3.40.50.670">
    <property type="match status" value="1"/>
</dbReference>
<gene>
    <name evidence="13" type="ORF">GGR21_001855</name>
</gene>
<reference evidence="13 14" key="1">
    <citation type="submission" date="2020-08" db="EMBL/GenBank/DDBJ databases">
        <title>Genomic Encyclopedia of Type Strains, Phase IV (KMG-IV): sequencing the most valuable type-strain genomes for metagenomic binning, comparative biology and taxonomic classification.</title>
        <authorList>
            <person name="Goeker M."/>
        </authorList>
    </citation>
    <scope>NUCLEOTIDE SEQUENCE [LARGE SCALE GENOMIC DNA]</scope>
    <source>
        <strain evidence="13 14">DSM 104969</strain>
    </source>
</reference>
<dbReference type="GO" id="GO:0006265">
    <property type="term" value="P:DNA topological change"/>
    <property type="evidence" value="ECO:0007669"/>
    <property type="project" value="InterPro"/>
</dbReference>
<dbReference type="SUPFAM" id="SSF54211">
    <property type="entry name" value="Ribosomal protein S5 domain 2-like"/>
    <property type="match status" value="1"/>
</dbReference>
<proteinExistence type="predicted"/>
<keyword evidence="4" id="KW-0479">Metal-binding</keyword>
<evidence type="ECO:0000256" key="5">
    <source>
        <dbReference type="ARBA" id="ARBA00022741"/>
    </source>
</evidence>
<dbReference type="AlphaFoldDB" id="A0A840CJ26"/>
<dbReference type="PANTHER" id="PTHR45866">
    <property type="entry name" value="DNA GYRASE/TOPOISOMERASE SUBUNIT B"/>
    <property type="match status" value="1"/>
</dbReference>
<evidence type="ECO:0000256" key="3">
    <source>
        <dbReference type="ARBA" id="ARBA00012895"/>
    </source>
</evidence>
<dbReference type="InterPro" id="IPR013760">
    <property type="entry name" value="Topo_IIA-like_dom_sf"/>
</dbReference>
<keyword evidence="10 13" id="KW-0413">Isomerase</keyword>
<dbReference type="CDD" id="cd00822">
    <property type="entry name" value="TopoII_Trans_DNA_gyrase"/>
    <property type="match status" value="1"/>
</dbReference>